<dbReference type="AlphaFoldDB" id="A0A8F5Z8A9"/>
<organism evidence="1">
    <name type="scientific">Stipa capillata</name>
    <dbReference type="NCBI Taxonomy" id="665498"/>
    <lineage>
        <taxon>Eukaryota</taxon>
        <taxon>Viridiplantae</taxon>
        <taxon>Streptophyta</taxon>
        <taxon>Embryophyta</taxon>
        <taxon>Tracheophyta</taxon>
        <taxon>Spermatophyta</taxon>
        <taxon>Magnoliopsida</taxon>
        <taxon>Liliopsida</taxon>
        <taxon>Poales</taxon>
        <taxon>Poaceae</taxon>
        <taxon>BOP clade</taxon>
        <taxon>Pooideae</taxon>
        <taxon>Stipodae</taxon>
        <taxon>Stipeae</taxon>
        <taxon>Stipa</taxon>
    </lineage>
</organism>
<reference evidence="1" key="1">
    <citation type="submission" date="2021-05" db="EMBL/GenBank/DDBJ databases">
        <title>The first draft genome of feather grasses using SMRT sequencing and its implications in molecular studies of Stipa.</title>
        <authorList>
            <person name="Baiakhmetov E."/>
            <person name="Guyomar C."/>
            <person name="Shelest E."/>
            <person name="Nobis M."/>
            <person name="Gudkova P.D."/>
        </authorList>
    </citation>
    <scope>NUCLEOTIDE SEQUENCE</scope>
</reference>
<gene>
    <name evidence="1" type="primary">orf164</name>
</gene>
<name>A0A8F5Z8A9_9POAL</name>
<accession>A0A8F5Z8A9</accession>
<dbReference type="EMBL" id="MZ161093">
    <property type="protein sequence ID" value="QXO87004.1"/>
    <property type="molecule type" value="Genomic_DNA"/>
</dbReference>
<dbReference type="PANTHER" id="PTHR48157:SF1">
    <property type="match status" value="1"/>
</dbReference>
<proteinExistence type="predicted"/>
<keyword evidence="1" id="KW-0496">Mitochondrion</keyword>
<protein>
    <submittedName>
        <fullName evidence="1">Uncharacterized protein</fullName>
    </submittedName>
</protein>
<geneLocation type="mitochondrion" evidence="1"/>
<dbReference type="PANTHER" id="PTHR48157">
    <property type="match status" value="1"/>
</dbReference>
<sequence>MKWILSFVVDAEPAAQWAGAAATWTPFFMLLPALSRAEPEFFIRTSAGKARRKAAIPSAFFLFDEKQIDISISESVFLTQLISPPSSSLSFSGKGYAPYLNVGRHSGILLFGPRVNIGSNMIGGVLATPCVQYKKKPLGSCRDYKKRVLSCVALKKGQRRRRSSTFFLPPAPA</sequence>
<evidence type="ECO:0000313" key="1">
    <source>
        <dbReference type="EMBL" id="QXO87004.1"/>
    </source>
</evidence>